<dbReference type="STRING" id="1429083.GCA_001885685_02853"/>
<evidence type="ECO:0000313" key="2">
    <source>
        <dbReference type="EMBL" id="SEK38149.1"/>
    </source>
</evidence>
<feature type="transmembrane region" description="Helical" evidence="1">
    <location>
        <begin position="6"/>
        <end position="27"/>
    </location>
</feature>
<sequence>MAVNNPLPYIFTAIGSVAATVVALNYYGYMHVAKPQDALLLAEFTMLKTYEGEDYRLSLKPAEQVAQCVDGVLVLFDTKQQGLTGVLVDDKKRAVRCTQGRPERQVR</sequence>
<dbReference type="AlphaFoldDB" id="A0A1H7GJ72"/>
<proteinExistence type="predicted"/>
<keyword evidence="3" id="KW-1185">Reference proteome</keyword>
<dbReference type="RefSeq" id="WP_074864574.1">
    <property type="nucleotide sequence ID" value="NZ_FOAS01000002.1"/>
</dbReference>
<protein>
    <recommendedName>
        <fullName evidence="4">Lipoprotein</fullName>
    </recommendedName>
</protein>
<keyword evidence="1" id="KW-1133">Transmembrane helix</keyword>
<dbReference type="EMBL" id="FOAS01000002">
    <property type="protein sequence ID" value="SEK38149.1"/>
    <property type="molecule type" value="Genomic_DNA"/>
</dbReference>
<evidence type="ECO:0000313" key="3">
    <source>
        <dbReference type="Proteomes" id="UP000185766"/>
    </source>
</evidence>
<dbReference type="Proteomes" id="UP000185766">
    <property type="component" value="Unassembled WGS sequence"/>
</dbReference>
<reference evidence="2 3" key="1">
    <citation type="submission" date="2016-10" db="EMBL/GenBank/DDBJ databases">
        <authorList>
            <person name="de Groot N.N."/>
        </authorList>
    </citation>
    <scope>NUCLEOTIDE SEQUENCE [LARGE SCALE GENOMIC DNA]</scope>
    <source>
        <strain evidence="2 3">JCM 19513</strain>
    </source>
</reference>
<name>A0A1H7GJ72_9GAMM</name>
<keyword evidence="1" id="KW-0812">Transmembrane</keyword>
<keyword evidence="1" id="KW-0472">Membrane</keyword>
<gene>
    <name evidence="2" type="ORF">SAMN05216214_10296</name>
</gene>
<organism evidence="2 3">
    <name type="scientific">Atopomonas hussainii</name>
    <dbReference type="NCBI Taxonomy" id="1429083"/>
    <lineage>
        <taxon>Bacteria</taxon>
        <taxon>Pseudomonadati</taxon>
        <taxon>Pseudomonadota</taxon>
        <taxon>Gammaproteobacteria</taxon>
        <taxon>Pseudomonadales</taxon>
        <taxon>Pseudomonadaceae</taxon>
        <taxon>Atopomonas</taxon>
    </lineage>
</organism>
<evidence type="ECO:0000256" key="1">
    <source>
        <dbReference type="SAM" id="Phobius"/>
    </source>
</evidence>
<accession>A0A1H7GJ72</accession>
<evidence type="ECO:0008006" key="4">
    <source>
        <dbReference type="Google" id="ProtNLM"/>
    </source>
</evidence>